<evidence type="ECO:0000256" key="5">
    <source>
        <dbReference type="ARBA" id="ARBA00023136"/>
    </source>
</evidence>
<evidence type="ECO:0000256" key="3">
    <source>
        <dbReference type="ARBA" id="ARBA00022692"/>
    </source>
</evidence>
<evidence type="ECO:0000259" key="7">
    <source>
        <dbReference type="Pfam" id="PF01490"/>
    </source>
</evidence>
<keyword evidence="9" id="KW-1185">Reference proteome</keyword>
<keyword evidence="4 6" id="KW-1133">Transmembrane helix</keyword>
<evidence type="ECO:0000256" key="1">
    <source>
        <dbReference type="ARBA" id="ARBA00004141"/>
    </source>
</evidence>
<evidence type="ECO:0000256" key="4">
    <source>
        <dbReference type="ARBA" id="ARBA00022989"/>
    </source>
</evidence>
<gene>
    <name evidence="8" type="ORF">BB560_001331</name>
</gene>
<dbReference type="PANTHER" id="PTHR22950">
    <property type="entry name" value="AMINO ACID TRANSPORTER"/>
    <property type="match status" value="1"/>
</dbReference>
<sequence>MKIRLSPDFEPPQTTTVNIIGFPVSFSSICFAFGGNLVYPDIELGMKTPKAFNKIMTISSATVTLLYLMVAASAYSVFGDGVVSPVLLSFTSSLVLTFAYIFITAHVILTAPLLLIGCSNTWEKGLLKSMGKENNESPVFRRAFRTFIISTVVVIVLYAPNFEKLVSFFSSLTSSLIIFILPVVTYKKLYSGRARFGFSEKFVQFFTLVVGFLCLIVGTYLSGHDLIYG</sequence>
<evidence type="ECO:0000256" key="6">
    <source>
        <dbReference type="SAM" id="Phobius"/>
    </source>
</evidence>
<dbReference type="GO" id="GO:0015179">
    <property type="term" value="F:L-amino acid transmembrane transporter activity"/>
    <property type="evidence" value="ECO:0007669"/>
    <property type="project" value="TreeGrafter"/>
</dbReference>
<proteinExistence type="inferred from homology"/>
<feature type="transmembrane region" description="Helical" evidence="6">
    <location>
        <begin position="205"/>
        <end position="223"/>
    </location>
</feature>
<feature type="transmembrane region" description="Helical" evidence="6">
    <location>
        <begin position="20"/>
        <end position="39"/>
    </location>
</feature>
<keyword evidence="5 6" id="KW-0472">Membrane</keyword>
<feature type="transmembrane region" description="Helical" evidence="6">
    <location>
        <begin position="98"/>
        <end position="118"/>
    </location>
</feature>
<evidence type="ECO:0000313" key="9">
    <source>
        <dbReference type="Proteomes" id="UP000245609"/>
    </source>
</evidence>
<dbReference type="InterPro" id="IPR013057">
    <property type="entry name" value="AA_transpt_TM"/>
</dbReference>
<dbReference type="STRING" id="133381.A0A2T9ZHV4"/>
<evidence type="ECO:0000256" key="2">
    <source>
        <dbReference type="ARBA" id="ARBA00008066"/>
    </source>
</evidence>
<name>A0A2T9ZHV4_9FUNG</name>
<feature type="transmembrane region" description="Helical" evidence="6">
    <location>
        <begin position="139"/>
        <end position="159"/>
    </location>
</feature>
<organism evidence="8 9">
    <name type="scientific">Smittium megazygosporum</name>
    <dbReference type="NCBI Taxonomy" id="133381"/>
    <lineage>
        <taxon>Eukaryota</taxon>
        <taxon>Fungi</taxon>
        <taxon>Fungi incertae sedis</taxon>
        <taxon>Zoopagomycota</taxon>
        <taxon>Kickxellomycotina</taxon>
        <taxon>Harpellomycetes</taxon>
        <taxon>Harpellales</taxon>
        <taxon>Legeriomycetaceae</taxon>
        <taxon>Smittium</taxon>
    </lineage>
</organism>
<comment type="subcellular location">
    <subcellularLocation>
        <location evidence="1">Membrane</location>
        <topology evidence="1">Multi-pass membrane protein</topology>
    </subcellularLocation>
</comment>
<evidence type="ECO:0000313" key="8">
    <source>
        <dbReference type="EMBL" id="PVV04172.1"/>
    </source>
</evidence>
<dbReference type="EMBL" id="MBFS01000152">
    <property type="protein sequence ID" value="PVV04172.1"/>
    <property type="molecule type" value="Genomic_DNA"/>
</dbReference>
<keyword evidence="3 6" id="KW-0812">Transmembrane</keyword>
<dbReference type="Proteomes" id="UP000245609">
    <property type="component" value="Unassembled WGS sequence"/>
</dbReference>
<protein>
    <recommendedName>
        <fullName evidence="7">Amino acid transporter transmembrane domain-containing protein</fullName>
    </recommendedName>
</protein>
<dbReference type="Pfam" id="PF01490">
    <property type="entry name" value="Aa_trans"/>
    <property type="match status" value="1"/>
</dbReference>
<feature type="transmembrane region" description="Helical" evidence="6">
    <location>
        <begin position="165"/>
        <end position="184"/>
    </location>
</feature>
<dbReference type="GO" id="GO:0005774">
    <property type="term" value="C:vacuolar membrane"/>
    <property type="evidence" value="ECO:0007669"/>
    <property type="project" value="TreeGrafter"/>
</dbReference>
<accession>A0A2T9ZHV4</accession>
<reference evidence="8 9" key="1">
    <citation type="journal article" date="2018" name="MBio">
        <title>Comparative Genomics Reveals the Core Gene Toolbox for the Fungus-Insect Symbiosis.</title>
        <authorList>
            <person name="Wang Y."/>
            <person name="Stata M."/>
            <person name="Wang W."/>
            <person name="Stajich J.E."/>
            <person name="White M.M."/>
            <person name="Moncalvo J.M."/>
        </authorList>
    </citation>
    <scope>NUCLEOTIDE SEQUENCE [LARGE SCALE GENOMIC DNA]</scope>
    <source>
        <strain evidence="8 9">SC-DP-2</strain>
    </source>
</reference>
<dbReference type="PANTHER" id="PTHR22950:SF349">
    <property type="entry name" value="AMINO ACID TRANSPORTER TRANSMEMBRANE DOMAIN-CONTAINING PROTEIN"/>
    <property type="match status" value="1"/>
</dbReference>
<dbReference type="OrthoDB" id="40134at2759"/>
<comment type="caution">
    <text evidence="8">The sequence shown here is derived from an EMBL/GenBank/DDBJ whole genome shotgun (WGS) entry which is preliminary data.</text>
</comment>
<feature type="transmembrane region" description="Helical" evidence="6">
    <location>
        <begin position="51"/>
        <end position="78"/>
    </location>
</feature>
<dbReference type="AlphaFoldDB" id="A0A2T9ZHV4"/>
<feature type="domain" description="Amino acid transporter transmembrane" evidence="7">
    <location>
        <begin position="15"/>
        <end position="220"/>
    </location>
</feature>
<comment type="similarity">
    <text evidence="2">Belongs to the amino acid/polyamine transporter 2 family.</text>
</comment>